<keyword evidence="6 10" id="KW-0560">Oxidoreductase</keyword>
<dbReference type="UniPathway" id="UPA00244">
    <property type="reaction ID" value="UER00312"/>
</dbReference>
<comment type="function">
    <text evidence="10">Catalyzes the NAD(P)-dependent oxidation of 4-(phosphooxy)-L-threonine (HTP) into 2-amino-3-oxo-4-(phosphooxy)butyric acid which spontaneously decarboxylates to form 3-amino-2-oxopropyl phosphate (AHAP).</text>
</comment>
<organism evidence="11 12">
    <name type="scientific">Legionella hackeliae</name>
    <dbReference type="NCBI Taxonomy" id="449"/>
    <lineage>
        <taxon>Bacteria</taxon>
        <taxon>Pseudomonadati</taxon>
        <taxon>Pseudomonadota</taxon>
        <taxon>Gammaproteobacteria</taxon>
        <taxon>Legionellales</taxon>
        <taxon>Legionellaceae</taxon>
        <taxon>Legionella</taxon>
    </lineage>
</organism>
<dbReference type="HOGENOM" id="CLU_040168_1_0_6"/>
<keyword evidence="2 10" id="KW-0479">Metal-binding</keyword>
<feature type="binding site" evidence="10">
    <location>
        <position position="287"/>
    </location>
    <ligand>
        <name>substrate</name>
    </ligand>
</feature>
<keyword evidence="4 10" id="KW-0460">Magnesium</keyword>
<dbReference type="PANTHER" id="PTHR30004:SF5">
    <property type="entry name" value="4-HYDROXYTHREONINE-4-PHOSPHATE DEHYDROGENASE"/>
    <property type="match status" value="1"/>
</dbReference>
<dbReference type="GO" id="GO:0000287">
    <property type="term" value="F:magnesium ion binding"/>
    <property type="evidence" value="ECO:0007669"/>
    <property type="project" value="UniProtKB-UniRule"/>
</dbReference>
<dbReference type="NCBIfam" id="TIGR00557">
    <property type="entry name" value="pdxA"/>
    <property type="match status" value="1"/>
</dbReference>
<comment type="subunit">
    <text evidence="10">Homodimer.</text>
</comment>
<evidence type="ECO:0000256" key="2">
    <source>
        <dbReference type="ARBA" id="ARBA00022723"/>
    </source>
</evidence>
<feature type="binding site" evidence="10">
    <location>
        <position position="132"/>
    </location>
    <ligand>
        <name>substrate</name>
    </ligand>
</feature>
<evidence type="ECO:0000313" key="12">
    <source>
        <dbReference type="Proteomes" id="UP000032803"/>
    </source>
</evidence>
<accession>A0A0A8UKM4</accession>
<dbReference type="InterPro" id="IPR005255">
    <property type="entry name" value="PdxA_fam"/>
</dbReference>
<dbReference type="GO" id="GO:0051287">
    <property type="term" value="F:NAD binding"/>
    <property type="evidence" value="ECO:0007669"/>
    <property type="project" value="InterPro"/>
</dbReference>
<feature type="binding site" evidence="10">
    <location>
        <position position="269"/>
    </location>
    <ligand>
        <name>substrate</name>
    </ligand>
</feature>
<evidence type="ECO:0000256" key="9">
    <source>
        <dbReference type="ARBA" id="ARBA00023285"/>
    </source>
</evidence>
<dbReference type="Pfam" id="PF04166">
    <property type="entry name" value="PdxA"/>
    <property type="match status" value="1"/>
</dbReference>
<comment type="catalytic activity">
    <reaction evidence="10">
        <text>4-(phosphooxy)-L-threonine + NAD(+) = 3-amino-2-oxopropyl phosphate + CO2 + NADH</text>
        <dbReference type="Rhea" id="RHEA:32275"/>
        <dbReference type="ChEBI" id="CHEBI:16526"/>
        <dbReference type="ChEBI" id="CHEBI:57279"/>
        <dbReference type="ChEBI" id="CHEBI:57540"/>
        <dbReference type="ChEBI" id="CHEBI:57945"/>
        <dbReference type="ChEBI" id="CHEBI:58452"/>
        <dbReference type="EC" id="1.1.1.262"/>
    </reaction>
</comment>
<dbReference type="OrthoDB" id="9801783at2"/>
<feature type="binding site" evidence="10">
    <location>
        <position position="278"/>
    </location>
    <ligand>
        <name>substrate</name>
    </ligand>
</feature>
<keyword evidence="1 10" id="KW-0963">Cytoplasm</keyword>
<keyword evidence="8 10" id="KW-0664">Pyridoxine biosynthesis</keyword>
<dbReference type="PANTHER" id="PTHR30004">
    <property type="entry name" value="4-HYDROXYTHREONINE-4-PHOSPHATE DEHYDROGENASE"/>
    <property type="match status" value="1"/>
</dbReference>
<evidence type="ECO:0000256" key="8">
    <source>
        <dbReference type="ARBA" id="ARBA00023096"/>
    </source>
</evidence>
<keyword evidence="9 10" id="KW-0170">Cobalt</keyword>
<reference evidence="12" key="1">
    <citation type="submission" date="2014-09" db="EMBL/GenBank/DDBJ databases">
        <authorList>
            <person name="Gomez-Valero L."/>
        </authorList>
    </citation>
    <scope>NUCLEOTIDE SEQUENCE [LARGE SCALE GENOMIC DNA]</scope>
    <source>
        <strain evidence="12">ATCC35250</strain>
    </source>
</reference>
<dbReference type="GO" id="GO:0050570">
    <property type="term" value="F:4-hydroxythreonine-4-phosphate dehydrogenase activity"/>
    <property type="evidence" value="ECO:0007669"/>
    <property type="project" value="UniProtKB-UniRule"/>
</dbReference>
<evidence type="ECO:0000313" key="11">
    <source>
        <dbReference type="EMBL" id="CEK09425.1"/>
    </source>
</evidence>
<dbReference type="SUPFAM" id="SSF53659">
    <property type="entry name" value="Isocitrate/Isopropylmalate dehydrogenase-like"/>
    <property type="match status" value="1"/>
</dbReference>
<dbReference type="PATRIC" id="fig|449.7.peg.1017"/>
<dbReference type="KEGG" id="lha:LHA_0316"/>
<dbReference type="EMBL" id="LN681225">
    <property type="protein sequence ID" value="CEK09425.1"/>
    <property type="molecule type" value="Genomic_DNA"/>
</dbReference>
<keyword evidence="12" id="KW-1185">Reference proteome</keyword>
<dbReference type="GO" id="GO:0050897">
    <property type="term" value="F:cobalt ion binding"/>
    <property type="evidence" value="ECO:0007669"/>
    <property type="project" value="UniProtKB-UniRule"/>
</dbReference>
<dbReference type="Gene3D" id="3.40.718.10">
    <property type="entry name" value="Isopropylmalate Dehydrogenase"/>
    <property type="match status" value="1"/>
</dbReference>
<proteinExistence type="inferred from homology"/>
<dbReference type="InterPro" id="IPR037510">
    <property type="entry name" value="PdxA"/>
</dbReference>
<dbReference type="STRING" id="449.LHA_0316"/>
<comment type="cofactor">
    <cofactor evidence="10">
        <name>Zn(2+)</name>
        <dbReference type="ChEBI" id="CHEBI:29105"/>
    </cofactor>
    <cofactor evidence="10">
        <name>Mg(2+)</name>
        <dbReference type="ChEBI" id="CHEBI:18420"/>
    </cofactor>
    <cofactor evidence="10">
        <name>Co(2+)</name>
        <dbReference type="ChEBI" id="CHEBI:48828"/>
    </cofactor>
    <text evidence="10">Binds 1 divalent metal cation per subunit. Can use ions such as Zn(2+), Mg(2+) or Co(2+).</text>
</comment>
<dbReference type="Proteomes" id="UP000032803">
    <property type="component" value="Chromosome I"/>
</dbReference>
<feature type="binding site" evidence="10">
    <location>
        <position position="206"/>
    </location>
    <ligand>
        <name>a divalent metal cation</name>
        <dbReference type="ChEBI" id="CHEBI:60240"/>
        <note>ligand shared between dimeric partners</note>
    </ligand>
</feature>
<sequence>MIKPLLVSSGEPAGVGPDLCLALADYELPIVILGDKNLLQQRAQTLQLKITFTDYQPETPLIIRKGHLTVLSIPCPENVIPGKLNPKNSSYVIEMLTLAADQCLQGEFSGLVTAPVHKAVINQAGIPFTGHTEFFASRCKTDVVVMMLACEIMKVALVTTHLPLRAVADAISISTIKQVIHQINSTLKRDFGIRNPCLYVAGLNPHAGEGGYLGREEIEIITPALEQLKKEGINVHGPFPADTLFTPRNLDCCDAFIAMYHDQGLSVLKYAGFGSAVNITLGLPIIRTSVDHGTALDLAGTGTAEVGSMLAAVKMAQFMARQREKA</sequence>
<evidence type="ECO:0000256" key="6">
    <source>
        <dbReference type="ARBA" id="ARBA00023002"/>
    </source>
</evidence>
<name>A0A0A8UKM4_LEGHA</name>
<evidence type="ECO:0000256" key="1">
    <source>
        <dbReference type="ARBA" id="ARBA00022490"/>
    </source>
</evidence>
<keyword evidence="7 10" id="KW-0520">NAD</keyword>
<dbReference type="GO" id="GO:0008270">
    <property type="term" value="F:zinc ion binding"/>
    <property type="evidence" value="ECO:0007669"/>
    <property type="project" value="UniProtKB-UniRule"/>
</dbReference>
<evidence type="ECO:0000256" key="7">
    <source>
        <dbReference type="ARBA" id="ARBA00023027"/>
    </source>
</evidence>
<dbReference type="EC" id="1.1.1.262" evidence="10"/>
<comment type="similarity">
    <text evidence="10">Belongs to the PdxA family.</text>
</comment>
<dbReference type="HAMAP" id="MF_00536">
    <property type="entry name" value="PdxA"/>
    <property type="match status" value="1"/>
</dbReference>
<feature type="binding site" evidence="10">
    <location>
        <position position="161"/>
    </location>
    <ligand>
        <name>a divalent metal cation</name>
        <dbReference type="ChEBI" id="CHEBI:60240"/>
        <note>ligand shared between dimeric partners</note>
    </ligand>
</feature>
<dbReference type="GO" id="GO:0005737">
    <property type="term" value="C:cytoplasm"/>
    <property type="evidence" value="ECO:0007669"/>
    <property type="project" value="UniProtKB-SubCell"/>
</dbReference>
<evidence type="ECO:0000256" key="10">
    <source>
        <dbReference type="HAMAP-Rule" id="MF_00536"/>
    </source>
</evidence>
<evidence type="ECO:0000256" key="3">
    <source>
        <dbReference type="ARBA" id="ARBA00022833"/>
    </source>
</evidence>
<dbReference type="GO" id="GO:0008615">
    <property type="term" value="P:pyridoxine biosynthetic process"/>
    <property type="evidence" value="ECO:0007669"/>
    <property type="project" value="UniProtKB-UniRule"/>
</dbReference>
<comment type="subcellular location">
    <subcellularLocation>
        <location evidence="10">Cytoplasm</location>
    </subcellularLocation>
</comment>
<evidence type="ECO:0000256" key="4">
    <source>
        <dbReference type="ARBA" id="ARBA00022842"/>
    </source>
</evidence>
<keyword evidence="3 10" id="KW-0862">Zinc</keyword>
<evidence type="ECO:0000256" key="5">
    <source>
        <dbReference type="ARBA" id="ARBA00022857"/>
    </source>
</evidence>
<keyword evidence="5 10" id="KW-0521">NADP</keyword>
<feature type="binding site" evidence="10">
    <location>
        <position position="131"/>
    </location>
    <ligand>
        <name>substrate</name>
    </ligand>
</feature>
<dbReference type="GO" id="GO:0042823">
    <property type="term" value="P:pyridoxal phosphate biosynthetic process"/>
    <property type="evidence" value="ECO:0007669"/>
    <property type="project" value="UniProtKB-UniRule"/>
</dbReference>
<feature type="binding site" evidence="10">
    <location>
        <position position="261"/>
    </location>
    <ligand>
        <name>a divalent metal cation</name>
        <dbReference type="ChEBI" id="CHEBI:60240"/>
        <note>ligand shared between dimeric partners</note>
    </ligand>
</feature>
<protein>
    <recommendedName>
        <fullName evidence="10">4-hydroxythreonine-4-phosphate dehydrogenase</fullName>
        <ecNumber evidence="10">1.1.1.262</ecNumber>
    </recommendedName>
    <alternativeName>
        <fullName evidence="10">4-(phosphohydroxy)-L-threonine dehydrogenase</fullName>
    </alternativeName>
</protein>
<dbReference type="AlphaFoldDB" id="A0A0A8UKM4"/>
<comment type="miscellaneous">
    <text evidence="10">The active site is located at the dimer interface.</text>
</comment>
<comment type="pathway">
    <text evidence="10">Cofactor biosynthesis; pyridoxine 5'-phosphate biosynthesis; pyridoxine 5'-phosphate from D-erythrose 4-phosphate: step 4/5.</text>
</comment>
<gene>
    <name evidence="10 11" type="primary">pdxA</name>
    <name evidence="11" type="ORF">LHA_0316</name>
</gene>